<evidence type="ECO:0000313" key="7">
    <source>
        <dbReference type="Proteomes" id="UP000754750"/>
    </source>
</evidence>
<evidence type="ECO:0000256" key="3">
    <source>
        <dbReference type="ARBA" id="ARBA00023004"/>
    </source>
</evidence>
<evidence type="ECO:0000256" key="4">
    <source>
        <dbReference type="ARBA" id="ARBA00023014"/>
    </source>
</evidence>
<dbReference type="GO" id="GO:0003824">
    <property type="term" value="F:catalytic activity"/>
    <property type="evidence" value="ECO:0007669"/>
    <property type="project" value="InterPro"/>
</dbReference>
<dbReference type="AlphaFoldDB" id="A0A928KNW7"/>
<dbReference type="RefSeq" id="WP_020074480.1">
    <property type="nucleotide sequence ID" value="NZ_JBKWRC010000001.1"/>
</dbReference>
<keyword evidence="2" id="KW-0479">Metal-binding</keyword>
<evidence type="ECO:0000259" key="5">
    <source>
        <dbReference type="PROSITE" id="PS51918"/>
    </source>
</evidence>
<dbReference type="SFLD" id="SFLDG01111">
    <property type="entry name" value="Uncharacterised_Radical_SAM_Su"/>
    <property type="match status" value="1"/>
</dbReference>
<protein>
    <submittedName>
        <fullName evidence="6">Radical SAM protein</fullName>
    </submittedName>
</protein>
<dbReference type="InterPro" id="IPR013785">
    <property type="entry name" value="Aldolase_TIM"/>
</dbReference>
<dbReference type="InterPro" id="IPR007197">
    <property type="entry name" value="rSAM"/>
</dbReference>
<reference evidence="6" key="1">
    <citation type="submission" date="2019-04" db="EMBL/GenBank/DDBJ databases">
        <title>Evolution of Biomass-Degrading Anaerobic Consortia Revealed by Metagenomics.</title>
        <authorList>
            <person name="Peng X."/>
        </authorList>
    </citation>
    <scope>NUCLEOTIDE SEQUENCE</scope>
    <source>
        <strain evidence="6">SIG551</strain>
    </source>
</reference>
<sequence>MTITYVVEEDHLYVNMTNRCPNACGFCVRSLNERREGEADLWLEREPTREEILEQLKSKDLDSYRELVFCGYGEPTCRFDDLVWLCRQVRQMSCVNIRLNTNGLSDLINGRSTAPELDGLLDSVSISLNASTPEKYQEICHSRFGLEALPAILKFTKTVGLYVPKVYMTVVDNMPREEISACERLCRETGATFRVRHFLDHQSYVEK</sequence>
<dbReference type="InterPro" id="IPR058240">
    <property type="entry name" value="rSAM_sf"/>
</dbReference>
<evidence type="ECO:0000313" key="6">
    <source>
        <dbReference type="EMBL" id="MBE6832072.1"/>
    </source>
</evidence>
<dbReference type="PROSITE" id="PS51918">
    <property type="entry name" value="RADICAL_SAM"/>
    <property type="match status" value="1"/>
</dbReference>
<dbReference type="SUPFAM" id="SSF102114">
    <property type="entry name" value="Radical SAM enzymes"/>
    <property type="match status" value="1"/>
</dbReference>
<dbReference type="PANTHER" id="PTHR11228">
    <property type="entry name" value="RADICAL SAM DOMAIN PROTEIN"/>
    <property type="match status" value="1"/>
</dbReference>
<dbReference type="InterPro" id="IPR050377">
    <property type="entry name" value="Radical_SAM_PqqE_MftC-like"/>
</dbReference>
<dbReference type="Proteomes" id="UP000754750">
    <property type="component" value="Unassembled WGS sequence"/>
</dbReference>
<dbReference type="GO" id="GO:0046872">
    <property type="term" value="F:metal ion binding"/>
    <property type="evidence" value="ECO:0007669"/>
    <property type="project" value="UniProtKB-KW"/>
</dbReference>
<dbReference type="InterPro" id="IPR023821">
    <property type="entry name" value="rSAM_TatD-assoc"/>
</dbReference>
<evidence type="ECO:0000256" key="2">
    <source>
        <dbReference type="ARBA" id="ARBA00022723"/>
    </source>
</evidence>
<comment type="caution">
    <text evidence="6">The sequence shown here is derived from an EMBL/GenBank/DDBJ whole genome shotgun (WGS) entry which is preliminary data.</text>
</comment>
<dbReference type="CDD" id="cd01335">
    <property type="entry name" value="Radical_SAM"/>
    <property type="match status" value="1"/>
</dbReference>
<evidence type="ECO:0000256" key="1">
    <source>
        <dbReference type="ARBA" id="ARBA00022691"/>
    </source>
</evidence>
<feature type="domain" description="Radical SAM core" evidence="5">
    <location>
        <begin position="6"/>
        <end position="207"/>
    </location>
</feature>
<keyword evidence="1" id="KW-0949">S-adenosyl-L-methionine</keyword>
<accession>A0A928KNW7</accession>
<dbReference type="GO" id="GO:0051536">
    <property type="term" value="F:iron-sulfur cluster binding"/>
    <property type="evidence" value="ECO:0007669"/>
    <property type="project" value="UniProtKB-KW"/>
</dbReference>
<keyword evidence="3" id="KW-0408">Iron</keyword>
<dbReference type="EMBL" id="SVNY01000001">
    <property type="protein sequence ID" value="MBE6832072.1"/>
    <property type="molecule type" value="Genomic_DNA"/>
</dbReference>
<dbReference type="NCBIfam" id="TIGR04038">
    <property type="entry name" value="tatD_link_rSAM"/>
    <property type="match status" value="1"/>
</dbReference>
<keyword evidence="4" id="KW-0411">Iron-sulfur</keyword>
<name>A0A928KNW7_9FIRM</name>
<gene>
    <name evidence="6" type="ORF">E7512_00555</name>
</gene>
<dbReference type="SFLD" id="SFLDS00029">
    <property type="entry name" value="Radical_SAM"/>
    <property type="match status" value="1"/>
</dbReference>
<dbReference type="PANTHER" id="PTHR11228:SF7">
    <property type="entry name" value="PQQA PEPTIDE CYCLASE"/>
    <property type="match status" value="1"/>
</dbReference>
<dbReference type="Gene3D" id="3.20.20.70">
    <property type="entry name" value="Aldolase class I"/>
    <property type="match status" value="1"/>
</dbReference>
<proteinExistence type="predicted"/>
<dbReference type="Pfam" id="PF04055">
    <property type="entry name" value="Radical_SAM"/>
    <property type="match status" value="1"/>
</dbReference>
<organism evidence="6 7">
    <name type="scientific">Faecalispora sporosphaeroides</name>
    <dbReference type="NCBI Taxonomy" id="1549"/>
    <lineage>
        <taxon>Bacteria</taxon>
        <taxon>Bacillati</taxon>
        <taxon>Bacillota</taxon>
        <taxon>Clostridia</taxon>
        <taxon>Eubacteriales</taxon>
        <taxon>Oscillospiraceae</taxon>
        <taxon>Faecalispora</taxon>
    </lineage>
</organism>